<organism evidence="4 5">
    <name type="scientific">Mugilogobius chulae</name>
    <name type="common">yellowstripe goby</name>
    <dbReference type="NCBI Taxonomy" id="88201"/>
    <lineage>
        <taxon>Eukaryota</taxon>
        <taxon>Metazoa</taxon>
        <taxon>Chordata</taxon>
        <taxon>Craniata</taxon>
        <taxon>Vertebrata</taxon>
        <taxon>Euteleostomi</taxon>
        <taxon>Actinopterygii</taxon>
        <taxon>Neopterygii</taxon>
        <taxon>Teleostei</taxon>
        <taxon>Neoteleostei</taxon>
        <taxon>Acanthomorphata</taxon>
        <taxon>Gobiaria</taxon>
        <taxon>Gobiiformes</taxon>
        <taxon>Gobioidei</taxon>
        <taxon>Gobiidae</taxon>
        <taxon>Gobionellinae</taxon>
        <taxon>Mugilogobius</taxon>
    </lineage>
</organism>
<feature type="coiled-coil region" evidence="1">
    <location>
        <begin position="186"/>
        <end position="220"/>
    </location>
</feature>
<evidence type="ECO:0000256" key="1">
    <source>
        <dbReference type="SAM" id="Coils"/>
    </source>
</evidence>
<dbReference type="PROSITE" id="PS50994">
    <property type="entry name" value="INTEGRASE"/>
    <property type="match status" value="1"/>
</dbReference>
<feature type="compositionally biased region" description="Low complexity" evidence="2">
    <location>
        <begin position="148"/>
        <end position="173"/>
    </location>
</feature>
<dbReference type="GO" id="GO:0003676">
    <property type="term" value="F:nucleic acid binding"/>
    <property type="evidence" value="ECO:0007669"/>
    <property type="project" value="InterPro"/>
</dbReference>
<gene>
    <name evidence="4" type="ORF">WMY93_024683</name>
</gene>
<dbReference type="InterPro" id="IPR036397">
    <property type="entry name" value="RNaseH_sf"/>
</dbReference>
<dbReference type="EMBL" id="JBBPFD010000018">
    <property type="protein sequence ID" value="KAK7889123.1"/>
    <property type="molecule type" value="Genomic_DNA"/>
</dbReference>
<dbReference type="InterPro" id="IPR040676">
    <property type="entry name" value="DUF5641"/>
</dbReference>
<feature type="region of interest" description="Disordered" evidence="2">
    <location>
        <begin position="146"/>
        <end position="174"/>
    </location>
</feature>
<feature type="domain" description="Integrase catalytic" evidence="3">
    <location>
        <begin position="1459"/>
        <end position="1646"/>
    </location>
</feature>
<dbReference type="InterPro" id="IPR043502">
    <property type="entry name" value="DNA/RNA_pol_sf"/>
</dbReference>
<evidence type="ECO:0000313" key="5">
    <source>
        <dbReference type="Proteomes" id="UP001460270"/>
    </source>
</evidence>
<dbReference type="Gene3D" id="3.30.70.270">
    <property type="match status" value="1"/>
</dbReference>
<keyword evidence="5" id="KW-1185">Reference proteome</keyword>
<dbReference type="Pfam" id="PF05380">
    <property type="entry name" value="Peptidase_A17"/>
    <property type="match status" value="1"/>
</dbReference>
<dbReference type="GO" id="GO:0015074">
    <property type="term" value="P:DNA integration"/>
    <property type="evidence" value="ECO:0007669"/>
    <property type="project" value="InterPro"/>
</dbReference>
<dbReference type="SUPFAM" id="SSF53098">
    <property type="entry name" value="Ribonuclease H-like"/>
    <property type="match status" value="1"/>
</dbReference>
<dbReference type="Pfam" id="PF17921">
    <property type="entry name" value="Integrase_H2C2"/>
    <property type="match status" value="1"/>
</dbReference>
<dbReference type="Pfam" id="PF18701">
    <property type="entry name" value="DUF5641"/>
    <property type="match status" value="1"/>
</dbReference>
<reference evidence="5" key="1">
    <citation type="submission" date="2024-04" db="EMBL/GenBank/DDBJ databases">
        <title>Salinicola lusitanus LLJ914,a marine bacterium isolated from the Okinawa Trough.</title>
        <authorList>
            <person name="Li J."/>
        </authorList>
    </citation>
    <scope>NUCLEOTIDE SEQUENCE [LARGE SCALE GENOMIC DNA]</scope>
</reference>
<dbReference type="InterPro" id="IPR001584">
    <property type="entry name" value="Integrase_cat-core"/>
</dbReference>
<dbReference type="InterPro" id="IPR043128">
    <property type="entry name" value="Rev_trsase/Diguanyl_cyclase"/>
</dbReference>
<dbReference type="Proteomes" id="UP001460270">
    <property type="component" value="Unassembled WGS sequence"/>
</dbReference>
<evidence type="ECO:0000256" key="2">
    <source>
        <dbReference type="SAM" id="MobiDB-lite"/>
    </source>
</evidence>
<dbReference type="InterPro" id="IPR041588">
    <property type="entry name" value="Integrase_H2C2"/>
</dbReference>
<name>A0AAW0N3M2_9GOBI</name>
<evidence type="ECO:0000259" key="3">
    <source>
        <dbReference type="PROSITE" id="PS50994"/>
    </source>
</evidence>
<dbReference type="InterPro" id="IPR008042">
    <property type="entry name" value="Retrotrans_Pao"/>
</dbReference>
<dbReference type="SUPFAM" id="SSF56672">
    <property type="entry name" value="DNA/RNA polymerases"/>
    <property type="match status" value="1"/>
</dbReference>
<proteinExistence type="predicted"/>
<dbReference type="PANTHER" id="PTHR47331:SF3">
    <property type="match status" value="1"/>
</dbReference>
<dbReference type="Gene3D" id="3.10.10.10">
    <property type="entry name" value="HIV Type 1 Reverse Transcriptase, subunit A, domain 1"/>
    <property type="match status" value="1"/>
</dbReference>
<protein>
    <recommendedName>
        <fullName evidence="3">Integrase catalytic domain-containing protein</fullName>
    </recommendedName>
</protein>
<evidence type="ECO:0000313" key="4">
    <source>
        <dbReference type="EMBL" id="KAK7889123.1"/>
    </source>
</evidence>
<sequence length="1761" mass="200516">MNTDQEEDANTVVEVRLVKVTPKAQEEKLHRAISLRKAKLAKLTSTVNQVRHLMESEDDSSLEEAKQLMEDFDRLFGEFYELNTNVKELFQQTSEDDKDKDQESWFEPKANSFKTFAETAHAWIQETILRTSEVVIYSQEVQPSDSISNASCSQRSATSSRHSSRASATSSTRMKAEIERATLLIKASSLKQKQALEEKEAKLKREKEELEMQTALAENEAKIKILSDYEERDSKSSVSDGMNAYAESRRVKSLPVTSQLSSQHHTPPKQVQHSNTLPSVPRTSVANKPSPSADGLQNVFEVLTKQQKLATLPPQNIPVFKGDPLEYRLFIRAFEHGVEDKTDNDKDRLYYMEQYTSGQPRELIRSCLHMDPTRGYKEAKRLLEEHFGNAYKISVAYINKALDWPTIKSDDGEALHAFGLYLTGCRNAMNDVEFMEELDNTANMRAIIAKLPYKLRERWRTYACGVHEWDQRRAKFEDLVDFVNKQAKEALHPLFGDIKDGAAKGQAKSQTDERLQKRFSSRKAFTTAATITSFQDANPKAKNKVGDTQQVSIPKIDAKIGLLIGTNAPKAIEPWQVIASENGGPYAVKTRLGWTVSEPLQGNTSESATSGLIQVSANRISVSRLDELWSQQFKTDFPECGKDETKDMSREDLQFLDIATQSSTPVDGHYSIALPLRSKDVQMPNNRKVAEQRALNLKQKFVKNPSFHAEYVAFMSNIIEKGYAVKVPDKDLSRDDGKVWYLPHHGVYHPKKHTLRVVFDCGVSYQGTTLNEQLLQGPNLTSTLLGVITRFRQEEVALMADVEAMFHQVKVPDEDSDLLRFLWWKSGDITQEMVEYKMVVHLFGATSSPSCASFALRKCADDNRDQFNKQAVDTVLHNFYVDDCLKSVSTEEKAVQLYHNLRAICQTGGFKLTKWISNNRMVLSAIPEEERAAEVKDIDLDRDSLPMERALGVHWCIQSDSFQFRIMLSDKTPTRRNILSLVSSVYDPLGILAPVTLQAKKILQELCRRKIGWDVIIPDDLAHEWFVWKNQLHQLENISVPRCFKPVGFGESVYNQLHHFADASEEGYGTVSYLVQKNSSNQVHCSFVLGKARVAPLKPMTVPRMELTAATMAARMDEVLRSEIHLPLQTSVFWSDSTTVLKYIHNTTSRFRTFVANRVDVILKCSNPNQWRYINTSQNPADFASRGLKAENFIQTHVWLQGPAFLCEPIELWPENKQQLGDLTTEDPEIKNTLICANAVEETGDVIQEFLQYFSSWFRLKKAVAWILKVRSTLLELCRKRKELHATKSQPEVEKEMISFKKSLFQTDTNNLTVNDLTAAEQEIIRYCQAKAFGKELVALKLGQGIKRNSSIFKLNPVLEQGILRVGGRLSRAALPEDSKRPAILNKDHHVTKLIIREVHENLAHGGRNHVLSKLRTKYWIPSANTAIRHILSKCIVCRRKHGVAGQQQMADLPRDRVLPDDPPFTNTGVDYFGPFEVKRGRSMVKRYGVIFTCLTVRAVHLEMASSLDTDSFIHALRRFIARRGQVKILRSDNGTNFIGAERELKKAIQEWNVSKIEDSLQQHGIQWMFNPPSGSHHGGVWERLIKSVKKILNTTVNLQTLDEEGLHTLLCEAEAIVNSRPITKASSDPNDLEMLTPNHLLLLKTKPSLPPGLFDRQDLYARRRWKQIQYMSDIFWKRWTREYLPLLQERQKWARPSRNFAIGDIVLIVDDSSPRNSWVTGKVVQTTPDKSGFVRQVRVKTKTTTLDRPITKICLLQEVD</sequence>
<dbReference type="InterPro" id="IPR012337">
    <property type="entry name" value="RNaseH-like_sf"/>
</dbReference>
<comment type="caution">
    <text evidence="4">The sequence shown here is derived from an EMBL/GenBank/DDBJ whole genome shotgun (WGS) entry which is preliminary data.</text>
</comment>
<dbReference type="Gene3D" id="1.10.340.70">
    <property type="match status" value="1"/>
</dbReference>
<feature type="region of interest" description="Disordered" evidence="2">
    <location>
        <begin position="249"/>
        <end position="293"/>
    </location>
</feature>
<feature type="compositionally biased region" description="Polar residues" evidence="2">
    <location>
        <begin position="255"/>
        <end position="290"/>
    </location>
</feature>
<dbReference type="PANTHER" id="PTHR47331">
    <property type="entry name" value="PHD-TYPE DOMAIN-CONTAINING PROTEIN"/>
    <property type="match status" value="1"/>
</dbReference>
<accession>A0AAW0N3M2</accession>
<keyword evidence="1" id="KW-0175">Coiled coil</keyword>
<dbReference type="Gene3D" id="3.30.420.10">
    <property type="entry name" value="Ribonuclease H-like superfamily/Ribonuclease H"/>
    <property type="match status" value="1"/>
</dbReference>
<dbReference type="CDD" id="cd01644">
    <property type="entry name" value="RT_pepA17"/>
    <property type="match status" value="1"/>
</dbReference>